<dbReference type="RefSeq" id="WP_345339333.1">
    <property type="nucleotide sequence ID" value="NZ_BAABLI010000008.1"/>
</dbReference>
<protein>
    <recommendedName>
        <fullName evidence="7">Chaperone SurA</fullName>
    </recommendedName>
    <alternativeName>
        <fullName evidence="7">Peptidyl-prolyl cis-trans isomerase SurA</fullName>
        <shortName evidence="7">PPIase SurA</shortName>
        <ecNumber evidence="7">5.2.1.8</ecNumber>
    </alternativeName>
    <alternativeName>
        <fullName evidence="7">Rotamase SurA</fullName>
    </alternativeName>
</protein>
<comment type="catalytic activity">
    <reaction evidence="7">
        <text>[protein]-peptidylproline (omega=180) = [protein]-peptidylproline (omega=0)</text>
        <dbReference type="Rhea" id="RHEA:16237"/>
        <dbReference type="Rhea" id="RHEA-COMP:10747"/>
        <dbReference type="Rhea" id="RHEA-COMP:10748"/>
        <dbReference type="ChEBI" id="CHEBI:83833"/>
        <dbReference type="ChEBI" id="CHEBI:83834"/>
        <dbReference type="EC" id="5.2.1.8"/>
    </reaction>
</comment>
<dbReference type="Proteomes" id="UP001597380">
    <property type="component" value="Unassembled WGS sequence"/>
</dbReference>
<dbReference type="SUPFAM" id="SSF54534">
    <property type="entry name" value="FKBP-like"/>
    <property type="match status" value="2"/>
</dbReference>
<dbReference type="NCBIfam" id="NF008038">
    <property type="entry name" value="PRK10770.1"/>
    <property type="match status" value="1"/>
</dbReference>
<feature type="signal peptide" evidence="7">
    <location>
        <begin position="1"/>
        <end position="23"/>
    </location>
</feature>
<comment type="subcellular location">
    <subcellularLocation>
        <location evidence="7">Periplasm</location>
    </subcellularLocation>
    <text evidence="7">Is capable of associating with the outer membrane.</text>
</comment>
<dbReference type="Gene3D" id="3.10.50.40">
    <property type="match status" value="2"/>
</dbReference>
<dbReference type="SUPFAM" id="SSF109998">
    <property type="entry name" value="Triger factor/SurA peptide-binding domain-like"/>
    <property type="match status" value="1"/>
</dbReference>
<dbReference type="InterPro" id="IPR050280">
    <property type="entry name" value="OMP_Chaperone_SurA"/>
</dbReference>
<accession>A0ABW4XMF4</accession>
<evidence type="ECO:0000256" key="1">
    <source>
        <dbReference type="ARBA" id="ARBA00022729"/>
    </source>
</evidence>
<dbReference type="PROSITE" id="PS50198">
    <property type="entry name" value="PPIC_PPIASE_2"/>
    <property type="match status" value="2"/>
</dbReference>
<reference evidence="10" key="1">
    <citation type="journal article" date="2019" name="Int. J. Syst. Evol. Microbiol.">
        <title>The Global Catalogue of Microorganisms (GCM) 10K type strain sequencing project: providing services to taxonomists for standard genome sequencing and annotation.</title>
        <authorList>
            <consortium name="The Broad Institute Genomics Platform"/>
            <consortium name="The Broad Institute Genome Sequencing Center for Infectious Disease"/>
            <person name="Wu L."/>
            <person name="Ma J."/>
        </authorList>
    </citation>
    <scope>NUCLEOTIDE SEQUENCE [LARGE SCALE GENOMIC DNA]</scope>
    <source>
        <strain evidence="10">CGMCC 1.10992</strain>
    </source>
</reference>
<dbReference type="HAMAP" id="MF_01183">
    <property type="entry name" value="Chaperone_SurA"/>
    <property type="match status" value="1"/>
</dbReference>
<dbReference type="EMBL" id="JBHUHT010000012">
    <property type="protein sequence ID" value="MFD2096288.1"/>
    <property type="molecule type" value="Genomic_DNA"/>
</dbReference>
<dbReference type="InterPro" id="IPR000297">
    <property type="entry name" value="PPIase_PpiC"/>
</dbReference>
<evidence type="ECO:0000256" key="5">
    <source>
        <dbReference type="ARBA" id="ARBA00023186"/>
    </source>
</evidence>
<dbReference type="Pfam" id="PF09312">
    <property type="entry name" value="SurA_N"/>
    <property type="match status" value="1"/>
</dbReference>
<dbReference type="InterPro" id="IPR046357">
    <property type="entry name" value="PPIase_dom_sf"/>
</dbReference>
<feature type="domain" description="PpiC" evidence="8">
    <location>
        <begin position="175"/>
        <end position="276"/>
    </location>
</feature>
<dbReference type="Pfam" id="PF00639">
    <property type="entry name" value="Rotamase"/>
    <property type="match status" value="1"/>
</dbReference>
<feature type="domain" description="PpiC" evidence="8">
    <location>
        <begin position="285"/>
        <end position="385"/>
    </location>
</feature>
<dbReference type="EC" id="5.2.1.8" evidence="7"/>
<comment type="function">
    <text evidence="7">Chaperone involved in the correct folding and assembly of outer membrane proteins. Recognizes specific patterns of aromatic residues and the orientation of their side chains, which are found more frequently in integral outer membrane proteins. May act in both early periplasmic and late outer membrane-associated steps of protein maturation.</text>
</comment>
<dbReference type="GO" id="GO:0016853">
    <property type="term" value="F:isomerase activity"/>
    <property type="evidence" value="ECO:0007669"/>
    <property type="project" value="UniProtKB-KW"/>
</dbReference>
<dbReference type="InterPro" id="IPR023034">
    <property type="entry name" value="PPIase_SurA"/>
</dbReference>
<keyword evidence="1 7" id="KW-0732">Signal</keyword>
<proteinExistence type="inferred from homology"/>
<keyword evidence="5 7" id="KW-0143">Chaperone</keyword>
<sequence precursor="true">MKLRHLKQSLLLVVALYSTGLAAEEPQLLDKVVAIVNEGVVLQSEIDEMMGDIKRNAKEAGQTLPSDRALRVQVLDRLIMTSLQLQLAERMGLQIADAQLQQTLENIAKDDGLTLEQFRQKLESEGQSYEHFRLKVREELTTGDVRRINVRRRVNITPQEIDSLVRQMNEEGAKEVEYHVGHIMIGLENEASSEQMTQAEETANKVLKMLNEGADFARTAIASSSGPKALEGGDWGWMNLNEMPTLFAEIAGDANKSEIIGPIRTSRGFHLIKIFDIRGAEKVEVEEISSRHILIKPSIILSEEKAEQMLNQFATDLRKDDATFPELASRYSDDPGSAPNGGELGWSDPNAYVPAFQRALAELKPGQISNAFRTQHGWHIVQLHERRINDATEDRQKDKAYQLIFNRKFIEQQGIWLGEIRAEAYIQILDEESEQG</sequence>
<keyword evidence="3 7" id="KW-0574">Periplasm</keyword>
<evidence type="ECO:0000256" key="4">
    <source>
        <dbReference type="ARBA" id="ARBA00023110"/>
    </source>
</evidence>
<dbReference type="Pfam" id="PF13616">
    <property type="entry name" value="Rotamase_3"/>
    <property type="match status" value="1"/>
</dbReference>
<dbReference type="Gene3D" id="1.10.4030.10">
    <property type="entry name" value="Porin chaperone SurA, peptide-binding domain"/>
    <property type="match status" value="1"/>
</dbReference>
<dbReference type="PANTHER" id="PTHR47637">
    <property type="entry name" value="CHAPERONE SURA"/>
    <property type="match status" value="1"/>
</dbReference>
<organism evidence="9 10">
    <name type="scientific">Corallincola platygyrae</name>
    <dbReference type="NCBI Taxonomy" id="1193278"/>
    <lineage>
        <taxon>Bacteria</taxon>
        <taxon>Pseudomonadati</taxon>
        <taxon>Pseudomonadota</taxon>
        <taxon>Gammaproteobacteria</taxon>
        <taxon>Alteromonadales</taxon>
        <taxon>Psychromonadaceae</taxon>
        <taxon>Corallincola</taxon>
    </lineage>
</organism>
<keyword evidence="10" id="KW-1185">Reference proteome</keyword>
<keyword evidence="4 7" id="KW-0697">Rotamase</keyword>
<dbReference type="InterPro" id="IPR015391">
    <property type="entry name" value="SurA_N"/>
</dbReference>
<name>A0ABW4XMF4_9GAMM</name>
<dbReference type="PANTHER" id="PTHR47637:SF1">
    <property type="entry name" value="CHAPERONE SURA"/>
    <property type="match status" value="1"/>
</dbReference>
<keyword evidence="2 7" id="KW-0677">Repeat</keyword>
<comment type="domain">
    <text evidence="7">The PPIase activity resides only in the second parvulin domain. The N-terminal region and the C-terminal tail are necessary and sufficient for the chaperone activity of SurA. The PPIase activity is dispensable for SurA to function as a chaperone. The N-terminal region and the C-terminal tail are also required for porin recognition.</text>
</comment>
<feature type="chain" id="PRO_5044915843" description="Chaperone SurA" evidence="7">
    <location>
        <begin position="24"/>
        <end position="436"/>
    </location>
</feature>
<evidence type="ECO:0000256" key="6">
    <source>
        <dbReference type="ARBA" id="ARBA00023235"/>
    </source>
</evidence>
<gene>
    <name evidence="7 9" type="primary">surA</name>
    <name evidence="9" type="ORF">ACFSJ3_09865</name>
</gene>
<comment type="caution">
    <text evidence="9">The sequence shown here is derived from an EMBL/GenBank/DDBJ whole genome shotgun (WGS) entry which is preliminary data.</text>
</comment>
<evidence type="ECO:0000259" key="8">
    <source>
        <dbReference type="PROSITE" id="PS50198"/>
    </source>
</evidence>
<evidence type="ECO:0000256" key="7">
    <source>
        <dbReference type="HAMAP-Rule" id="MF_01183"/>
    </source>
</evidence>
<evidence type="ECO:0000256" key="3">
    <source>
        <dbReference type="ARBA" id="ARBA00022764"/>
    </source>
</evidence>
<evidence type="ECO:0000313" key="10">
    <source>
        <dbReference type="Proteomes" id="UP001597380"/>
    </source>
</evidence>
<evidence type="ECO:0000256" key="2">
    <source>
        <dbReference type="ARBA" id="ARBA00022737"/>
    </source>
</evidence>
<keyword evidence="6 7" id="KW-0413">Isomerase</keyword>
<dbReference type="InterPro" id="IPR027304">
    <property type="entry name" value="Trigger_fact/SurA_dom_sf"/>
</dbReference>
<evidence type="ECO:0000313" key="9">
    <source>
        <dbReference type="EMBL" id="MFD2096288.1"/>
    </source>
</evidence>